<evidence type="ECO:0000313" key="6">
    <source>
        <dbReference type="Proteomes" id="UP001287356"/>
    </source>
</evidence>
<keyword evidence="6" id="KW-1185">Reference proteome</keyword>
<comment type="subcellular location">
    <subcellularLocation>
        <location evidence="1">Membrane</location>
        <topology evidence="1">Multi-pass membrane protein</topology>
    </subcellularLocation>
</comment>
<evidence type="ECO:0000256" key="3">
    <source>
        <dbReference type="SAM" id="MobiDB-lite"/>
    </source>
</evidence>
<dbReference type="AlphaFoldDB" id="A0AAE0N3R0"/>
<feature type="transmembrane region" description="Helical" evidence="4">
    <location>
        <begin position="123"/>
        <end position="141"/>
    </location>
</feature>
<reference evidence="5" key="2">
    <citation type="submission" date="2023-06" db="EMBL/GenBank/DDBJ databases">
        <authorList>
            <consortium name="Lawrence Berkeley National Laboratory"/>
            <person name="Haridas S."/>
            <person name="Hensen N."/>
            <person name="Bonometti L."/>
            <person name="Westerberg I."/>
            <person name="Brannstrom I.O."/>
            <person name="Guillou S."/>
            <person name="Cros-Aarteil S."/>
            <person name="Calhoun S."/>
            <person name="Kuo A."/>
            <person name="Mondo S."/>
            <person name="Pangilinan J."/>
            <person name="Riley R."/>
            <person name="Labutti K."/>
            <person name="Andreopoulos B."/>
            <person name="Lipzen A."/>
            <person name="Chen C."/>
            <person name="Yanf M."/>
            <person name="Daum C."/>
            <person name="Ng V."/>
            <person name="Clum A."/>
            <person name="Steindorff A."/>
            <person name="Ohm R."/>
            <person name="Martin F."/>
            <person name="Silar P."/>
            <person name="Natvig D."/>
            <person name="Lalanne C."/>
            <person name="Gautier V."/>
            <person name="Ament-Velasquez S.L."/>
            <person name="Kruys A."/>
            <person name="Hutchinson M.I."/>
            <person name="Powell A.J."/>
            <person name="Barry K."/>
            <person name="Miller A.N."/>
            <person name="Grigoriev I.V."/>
            <person name="Debuchy R."/>
            <person name="Gladieux P."/>
            <person name="Thoren M.H."/>
            <person name="Johannesson H."/>
        </authorList>
    </citation>
    <scope>NUCLEOTIDE SEQUENCE</scope>
    <source>
        <strain evidence="5">CBS 958.72</strain>
    </source>
</reference>
<feature type="region of interest" description="Disordered" evidence="3">
    <location>
        <begin position="1"/>
        <end position="36"/>
    </location>
</feature>
<feature type="transmembrane region" description="Helical" evidence="4">
    <location>
        <begin position="179"/>
        <end position="200"/>
    </location>
</feature>
<dbReference type="GO" id="GO:0016020">
    <property type="term" value="C:membrane"/>
    <property type="evidence" value="ECO:0007669"/>
    <property type="project" value="UniProtKB-SubCell"/>
</dbReference>
<comment type="caution">
    <text evidence="5">The sequence shown here is derived from an EMBL/GenBank/DDBJ whole genome shotgun (WGS) entry which is preliminary data.</text>
</comment>
<feature type="transmembrane region" description="Helical" evidence="4">
    <location>
        <begin position="302"/>
        <end position="323"/>
    </location>
</feature>
<keyword evidence="4" id="KW-0812">Transmembrane</keyword>
<sequence>MAGLESISLRESVRSDVGARNPPHDPERATPSVDDAQPARQLEMGRKRVCVLVGSAILQLPIWGFAMSYGVLQEYYSGNWTLDGSQDVTGVIGTTSSGVMYLSMPFLFALFTRRWARWRQAAALFGIFLTCISFLVSSFSTHVWHLVATQGVLAALGCALIYSPTTLSLGEWFHTGNRAVAYGIVLSCKNIVGSACPFLLRVLLDRYGFRTALRVWTALAAGTSILAVVFLVPTPPTSLLPPPPASEGSAHRARRIPWHFLKHRTFYTYSVAIVFQSSGYGIPQTYLNTYAHEVALLSQTSATLLLTLFNIPGIVSSSFFGYLSDNKRFPLSATAVTSISAVSSALSALLLWGLTSQGSMALLVLFSVTFGFFAGGYSATWGGVINELEREAARCNEAIDTGMLYGLLNGARGIGYVSGGLAGVPLLKAGALAGSVGTPFGYGTSYGPLIVFTGLSSVLGSALLWRWDRLLHWSKLPSVFFIL</sequence>
<dbReference type="EMBL" id="JAULSN010000006">
    <property type="protein sequence ID" value="KAK3369761.1"/>
    <property type="molecule type" value="Genomic_DNA"/>
</dbReference>
<dbReference type="PANTHER" id="PTHR11360">
    <property type="entry name" value="MONOCARBOXYLATE TRANSPORTER"/>
    <property type="match status" value="1"/>
</dbReference>
<organism evidence="5 6">
    <name type="scientific">Lasiosphaeria ovina</name>
    <dbReference type="NCBI Taxonomy" id="92902"/>
    <lineage>
        <taxon>Eukaryota</taxon>
        <taxon>Fungi</taxon>
        <taxon>Dikarya</taxon>
        <taxon>Ascomycota</taxon>
        <taxon>Pezizomycotina</taxon>
        <taxon>Sordariomycetes</taxon>
        <taxon>Sordariomycetidae</taxon>
        <taxon>Sordariales</taxon>
        <taxon>Lasiosphaeriaceae</taxon>
        <taxon>Lasiosphaeria</taxon>
    </lineage>
</organism>
<dbReference type="InterPro" id="IPR036259">
    <property type="entry name" value="MFS_trans_sf"/>
</dbReference>
<feature type="transmembrane region" description="Helical" evidence="4">
    <location>
        <begin position="212"/>
        <end position="232"/>
    </location>
</feature>
<dbReference type="Proteomes" id="UP001287356">
    <property type="component" value="Unassembled WGS sequence"/>
</dbReference>
<feature type="transmembrane region" description="Helical" evidence="4">
    <location>
        <begin position="446"/>
        <end position="465"/>
    </location>
</feature>
<keyword evidence="4" id="KW-0472">Membrane</keyword>
<dbReference type="GO" id="GO:0022857">
    <property type="term" value="F:transmembrane transporter activity"/>
    <property type="evidence" value="ECO:0007669"/>
    <property type="project" value="InterPro"/>
</dbReference>
<feature type="transmembrane region" description="Helical" evidence="4">
    <location>
        <begin position="147"/>
        <end position="167"/>
    </location>
</feature>
<accession>A0AAE0N3R0</accession>
<feature type="transmembrane region" description="Helical" evidence="4">
    <location>
        <begin position="49"/>
        <end position="71"/>
    </location>
</feature>
<dbReference type="PANTHER" id="PTHR11360:SF156">
    <property type="entry name" value="MONOCARBOXYLATE TRANSPORTER, PUTATIVE (AFU_ORTHOLOGUE AFUA_4G14260)-RELATED"/>
    <property type="match status" value="1"/>
</dbReference>
<comment type="similarity">
    <text evidence="2">Belongs to the major facilitator superfamily. Monocarboxylate porter (TC 2.A.1.13) family.</text>
</comment>
<reference evidence="5" key="1">
    <citation type="journal article" date="2023" name="Mol. Phylogenet. Evol.">
        <title>Genome-scale phylogeny and comparative genomics of the fungal order Sordariales.</title>
        <authorList>
            <person name="Hensen N."/>
            <person name="Bonometti L."/>
            <person name="Westerberg I."/>
            <person name="Brannstrom I.O."/>
            <person name="Guillou S."/>
            <person name="Cros-Aarteil S."/>
            <person name="Calhoun S."/>
            <person name="Haridas S."/>
            <person name="Kuo A."/>
            <person name="Mondo S."/>
            <person name="Pangilinan J."/>
            <person name="Riley R."/>
            <person name="LaButti K."/>
            <person name="Andreopoulos B."/>
            <person name="Lipzen A."/>
            <person name="Chen C."/>
            <person name="Yan M."/>
            <person name="Daum C."/>
            <person name="Ng V."/>
            <person name="Clum A."/>
            <person name="Steindorff A."/>
            <person name="Ohm R.A."/>
            <person name="Martin F."/>
            <person name="Silar P."/>
            <person name="Natvig D.O."/>
            <person name="Lalanne C."/>
            <person name="Gautier V."/>
            <person name="Ament-Velasquez S.L."/>
            <person name="Kruys A."/>
            <person name="Hutchinson M.I."/>
            <person name="Powell A.J."/>
            <person name="Barry K."/>
            <person name="Miller A.N."/>
            <person name="Grigoriev I.V."/>
            <person name="Debuchy R."/>
            <person name="Gladieux P."/>
            <person name="Hiltunen Thoren M."/>
            <person name="Johannesson H."/>
        </authorList>
    </citation>
    <scope>NUCLEOTIDE SEQUENCE</scope>
    <source>
        <strain evidence="5">CBS 958.72</strain>
    </source>
</reference>
<dbReference type="InterPro" id="IPR050327">
    <property type="entry name" value="Proton-linked_MCT"/>
</dbReference>
<dbReference type="InterPro" id="IPR011701">
    <property type="entry name" value="MFS"/>
</dbReference>
<evidence type="ECO:0000256" key="2">
    <source>
        <dbReference type="ARBA" id="ARBA00006727"/>
    </source>
</evidence>
<name>A0AAE0N3R0_9PEZI</name>
<feature type="transmembrane region" description="Helical" evidence="4">
    <location>
        <begin position="360"/>
        <end position="384"/>
    </location>
</feature>
<protein>
    <submittedName>
        <fullName evidence="5">Major facilitator superfamily domain-containing protein</fullName>
    </submittedName>
</protein>
<evidence type="ECO:0000256" key="1">
    <source>
        <dbReference type="ARBA" id="ARBA00004141"/>
    </source>
</evidence>
<evidence type="ECO:0000256" key="4">
    <source>
        <dbReference type="SAM" id="Phobius"/>
    </source>
</evidence>
<feature type="transmembrane region" description="Helical" evidence="4">
    <location>
        <begin position="264"/>
        <end position="282"/>
    </location>
</feature>
<dbReference type="Gene3D" id="1.20.1250.20">
    <property type="entry name" value="MFS general substrate transporter like domains"/>
    <property type="match status" value="2"/>
</dbReference>
<feature type="transmembrane region" description="Helical" evidence="4">
    <location>
        <begin position="91"/>
        <end position="111"/>
    </location>
</feature>
<keyword evidence="4" id="KW-1133">Transmembrane helix</keyword>
<feature type="transmembrane region" description="Helical" evidence="4">
    <location>
        <begin position="335"/>
        <end position="354"/>
    </location>
</feature>
<proteinExistence type="inferred from homology"/>
<dbReference type="Pfam" id="PF07690">
    <property type="entry name" value="MFS_1"/>
    <property type="match status" value="1"/>
</dbReference>
<dbReference type="SUPFAM" id="SSF103473">
    <property type="entry name" value="MFS general substrate transporter"/>
    <property type="match status" value="1"/>
</dbReference>
<gene>
    <name evidence="5" type="ORF">B0T24DRAFT_365525</name>
</gene>
<feature type="transmembrane region" description="Helical" evidence="4">
    <location>
        <begin position="413"/>
        <end position="434"/>
    </location>
</feature>
<evidence type="ECO:0000313" key="5">
    <source>
        <dbReference type="EMBL" id="KAK3369761.1"/>
    </source>
</evidence>